<reference evidence="1" key="1">
    <citation type="journal article" date="2023" name="Nat. Commun.">
        <title>Diploid and tetraploid genomes of Acorus and the evolution of monocots.</title>
        <authorList>
            <person name="Ma L."/>
            <person name="Liu K.W."/>
            <person name="Li Z."/>
            <person name="Hsiao Y.Y."/>
            <person name="Qi Y."/>
            <person name="Fu T."/>
            <person name="Tang G.D."/>
            <person name="Zhang D."/>
            <person name="Sun W.H."/>
            <person name="Liu D.K."/>
            <person name="Li Y."/>
            <person name="Chen G.Z."/>
            <person name="Liu X.D."/>
            <person name="Liao X.Y."/>
            <person name="Jiang Y.T."/>
            <person name="Yu X."/>
            <person name="Hao Y."/>
            <person name="Huang J."/>
            <person name="Zhao X.W."/>
            <person name="Ke S."/>
            <person name="Chen Y.Y."/>
            <person name="Wu W.L."/>
            <person name="Hsu J.L."/>
            <person name="Lin Y.F."/>
            <person name="Huang M.D."/>
            <person name="Li C.Y."/>
            <person name="Huang L."/>
            <person name="Wang Z.W."/>
            <person name="Zhao X."/>
            <person name="Zhong W.Y."/>
            <person name="Peng D.H."/>
            <person name="Ahmad S."/>
            <person name="Lan S."/>
            <person name="Zhang J.S."/>
            <person name="Tsai W.C."/>
            <person name="Van de Peer Y."/>
            <person name="Liu Z.J."/>
        </authorList>
    </citation>
    <scope>NUCLEOTIDE SEQUENCE</scope>
    <source>
        <strain evidence="1">SCP</strain>
    </source>
</reference>
<reference evidence="1" key="2">
    <citation type="submission" date="2023-06" db="EMBL/GenBank/DDBJ databases">
        <authorList>
            <person name="Ma L."/>
            <person name="Liu K.-W."/>
            <person name="Li Z."/>
            <person name="Hsiao Y.-Y."/>
            <person name="Qi Y."/>
            <person name="Fu T."/>
            <person name="Tang G."/>
            <person name="Zhang D."/>
            <person name="Sun W.-H."/>
            <person name="Liu D.-K."/>
            <person name="Li Y."/>
            <person name="Chen G.-Z."/>
            <person name="Liu X.-D."/>
            <person name="Liao X.-Y."/>
            <person name="Jiang Y.-T."/>
            <person name="Yu X."/>
            <person name="Hao Y."/>
            <person name="Huang J."/>
            <person name="Zhao X.-W."/>
            <person name="Ke S."/>
            <person name="Chen Y.-Y."/>
            <person name="Wu W.-L."/>
            <person name="Hsu J.-L."/>
            <person name="Lin Y.-F."/>
            <person name="Huang M.-D."/>
            <person name="Li C.-Y."/>
            <person name="Huang L."/>
            <person name="Wang Z.-W."/>
            <person name="Zhao X."/>
            <person name="Zhong W.-Y."/>
            <person name="Peng D.-H."/>
            <person name="Ahmad S."/>
            <person name="Lan S."/>
            <person name="Zhang J.-S."/>
            <person name="Tsai W.-C."/>
            <person name="Van De Peer Y."/>
            <person name="Liu Z.-J."/>
        </authorList>
    </citation>
    <scope>NUCLEOTIDE SEQUENCE</scope>
    <source>
        <strain evidence="1">SCP</strain>
        <tissue evidence="1">Leaves</tissue>
    </source>
</reference>
<dbReference type="PANTHER" id="PTHR33972:SF2">
    <property type="entry name" value="OS04G0606700 PROTEIN"/>
    <property type="match status" value="1"/>
</dbReference>
<accession>A0AAV9BFQ7</accession>
<name>A0AAV9BFQ7_ACOGR</name>
<dbReference type="PANTHER" id="PTHR33972">
    <property type="entry name" value="EXPRESSED PROTEIN"/>
    <property type="match status" value="1"/>
</dbReference>
<evidence type="ECO:0000313" key="2">
    <source>
        <dbReference type="Proteomes" id="UP001179952"/>
    </source>
</evidence>
<comment type="caution">
    <text evidence="1">The sequence shown here is derived from an EMBL/GenBank/DDBJ whole genome shotgun (WGS) entry which is preliminary data.</text>
</comment>
<proteinExistence type="predicted"/>
<organism evidence="1 2">
    <name type="scientific">Acorus gramineus</name>
    <name type="common">Dwarf sweet flag</name>
    <dbReference type="NCBI Taxonomy" id="55184"/>
    <lineage>
        <taxon>Eukaryota</taxon>
        <taxon>Viridiplantae</taxon>
        <taxon>Streptophyta</taxon>
        <taxon>Embryophyta</taxon>
        <taxon>Tracheophyta</taxon>
        <taxon>Spermatophyta</taxon>
        <taxon>Magnoliopsida</taxon>
        <taxon>Liliopsida</taxon>
        <taxon>Acoraceae</taxon>
        <taxon>Acorus</taxon>
    </lineage>
</organism>
<evidence type="ECO:0000313" key="1">
    <source>
        <dbReference type="EMBL" id="KAK1275300.1"/>
    </source>
</evidence>
<dbReference type="Proteomes" id="UP001179952">
    <property type="component" value="Unassembled WGS sequence"/>
</dbReference>
<sequence length="153" mass="16816">MARLLRQTLIGVSAHPFDRSFSPSYRLTNVRNRSKRPEIHIEIDLGSEGANAAGGGGVGEGGVVMGIKQLEEAIYRIAAHKAAPDWLMFRPGSSYWVPPPKRRSMGMVDLIGKLRNPLSEEETMSFTSVRGWPSAAYFIEGGFLPTPKDEEEG</sequence>
<protein>
    <submittedName>
        <fullName evidence="1">Uncharacterized protein</fullName>
    </submittedName>
</protein>
<dbReference type="EMBL" id="JAUJYN010000003">
    <property type="protein sequence ID" value="KAK1275300.1"/>
    <property type="molecule type" value="Genomic_DNA"/>
</dbReference>
<dbReference type="AlphaFoldDB" id="A0AAV9BFQ7"/>
<keyword evidence="2" id="KW-1185">Reference proteome</keyword>
<gene>
    <name evidence="1" type="ORF">QJS04_geneDACA004098</name>
</gene>